<evidence type="ECO:0000259" key="6">
    <source>
        <dbReference type="Pfam" id="PF00441"/>
    </source>
</evidence>
<dbReference type="STRING" id="68895.RR42_s3037"/>
<reference evidence="9 10" key="1">
    <citation type="journal article" date="2015" name="Genome Announc.">
        <title>Complete Genome Sequence of Cupriavidus basilensis 4G11, Isolated from the Oak Ridge Field Research Center Site.</title>
        <authorList>
            <person name="Ray J."/>
            <person name="Waters R.J."/>
            <person name="Skerker J.M."/>
            <person name="Kuehl J.V."/>
            <person name="Price M.N."/>
            <person name="Huang J."/>
            <person name="Chakraborty R."/>
            <person name="Arkin A.P."/>
            <person name="Deutschbauer A."/>
        </authorList>
    </citation>
    <scope>NUCLEOTIDE SEQUENCE [LARGE SCALE GENOMIC DNA]</scope>
    <source>
        <strain evidence="9">4G11</strain>
    </source>
</reference>
<dbReference type="RefSeq" id="WP_043356858.1">
    <property type="nucleotide sequence ID" value="NZ_CP010537.1"/>
</dbReference>
<dbReference type="SUPFAM" id="SSF56645">
    <property type="entry name" value="Acyl-CoA dehydrogenase NM domain-like"/>
    <property type="match status" value="1"/>
</dbReference>
<evidence type="ECO:0000256" key="2">
    <source>
        <dbReference type="ARBA" id="ARBA00009347"/>
    </source>
</evidence>
<feature type="domain" description="Acyl-CoA dehydrogenase/oxidase C-terminal" evidence="6">
    <location>
        <begin position="228"/>
        <end position="371"/>
    </location>
</feature>
<keyword evidence="10" id="KW-1185">Reference proteome</keyword>
<dbReference type="InterPro" id="IPR046373">
    <property type="entry name" value="Acyl-CoA_Oxase/DH_mid-dom_sf"/>
</dbReference>
<dbReference type="Pfam" id="PF02771">
    <property type="entry name" value="Acyl-CoA_dh_N"/>
    <property type="match status" value="1"/>
</dbReference>
<dbReference type="EMBL" id="CP010537">
    <property type="protein sequence ID" value="AJG24618.1"/>
    <property type="molecule type" value="Genomic_DNA"/>
</dbReference>
<accession>A0A0C4YNL5</accession>
<dbReference type="CDD" id="cd00567">
    <property type="entry name" value="ACAD"/>
    <property type="match status" value="1"/>
</dbReference>
<dbReference type="InterPro" id="IPR009075">
    <property type="entry name" value="AcylCo_DH/oxidase_C"/>
</dbReference>
<dbReference type="AlphaFoldDB" id="A0A0C4YNL5"/>
<gene>
    <name evidence="9" type="ORF">RR42_s3037</name>
</gene>
<dbReference type="Gene3D" id="1.20.140.10">
    <property type="entry name" value="Butyryl-CoA Dehydrogenase, subunit A, domain 3"/>
    <property type="match status" value="1"/>
</dbReference>
<dbReference type="InterPro" id="IPR036250">
    <property type="entry name" value="AcylCo_DH-like_C"/>
</dbReference>
<keyword evidence="3" id="KW-0285">Flavoprotein</keyword>
<dbReference type="OrthoDB" id="9769473at2"/>
<dbReference type="InterPro" id="IPR013786">
    <property type="entry name" value="AcylCoA_DH/ox_N"/>
</dbReference>
<dbReference type="SUPFAM" id="SSF47203">
    <property type="entry name" value="Acyl-CoA dehydrogenase C-terminal domain-like"/>
    <property type="match status" value="1"/>
</dbReference>
<dbReference type="Proteomes" id="UP000031843">
    <property type="component" value="Chromosome secondary"/>
</dbReference>
<evidence type="ECO:0000313" key="9">
    <source>
        <dbReference type="EMBL" id="AJG24618.1"/>
    </source>
</evidence>
<evidence type="ECO:0000256" key="5">
    <source>
        <dbReference type="ARBA" id="ARBA00023002"/>
    </source>
</evidence>
<evidence type="ECO:0000259" key="7">
    <source>
        <dbReference type="Pfam" id="PF02770"/>
    </source>
</evidence>
<dbReference type="PANTHER" id="PTHR43884">
    <property type="entry name" value="ACYL-COA DEHYDROGENASE"/>
    <property type="match status" value="1"/>
</dbReference>
<dbReference type="Gene3D" id="2.40.110.10">
    <property type="entry name" value="Butyryl-CoA Dehydrogenase, subunit A, domain 2"/>
    <property type="match status" value="1"/>
</dbReference>
<name>A0A0C4YNL5_9BURK</name>
<dbReference type="KEGG" id="cbw:RR42_s3037"/>
<dbReference type="GO" id="GO:0050660">
    <property type="term" value="F:flavin adenine dinucleotide binding"/>
    <property type="evidence" value="ECO:0007669"/>
    <property type="project" value="InterPro"/>
</dbReference>
<dbReference type="GO" id="GO:0003995">
    <property type="term" value="F:acyl-CoA dehydrogenase activity"/>
    <property type="evidence" value="ECO:0007669"/>
    <property type="project" value="TreeGrafter"/>
</dbReference>
<protein>
    <submittedName>
        <fullName evidence="9">Acyl-CoA dehydrogenase family protein</fullName>
    </submittedName>
</protein>
<evidence type="ECO:0000256" key="4">
    <source>
        <dbReference type="ARBA" id="ARBA00022827"/>
    </source>
</evidence>
<keyword evidence="5" id="KW-0560">Oxidoreductase</keyword>
<keyword evidence="4" id="KW-0274">FAD</keyword>
<comment type="similarity">
    <text evidence="2">Belongs to the acyl-CoA dehydrogenase family.</text>
</comment>
<dbReference type="Gene3D" id="1.10.540.10">
    <property type="entry name" value="Acyl-CoA dehydrogenase/oxidase, N-terminal domain"/>
    <property type="match status" value="1"/>
</dbReference>
<dbReference type="Pfam" id="PF02770">
    <property type="entry name" value="Acyl-CoA_dh_M"/>
    <property type="match status" value="1"/>
</dbReference>
<dbReference type="InterPro" id="IPR006091">
    <property type="entry name" value="Acyl-CoA_Oxase/DH_mid-dom"/>
</dbReference>
<dbReference type="InterPro" id="IPR009100">
    <property type="entry name" value="AcylCoA_DH/oxidase_NM_dom_sf"/>
</dbReference>
<organism evidence="9 10">
    <name type="scientific">Cupriavidus basilensis</name>
    <dbReference type="NCBI Taxonomy" id="68895"/>
    <lineage>
        <taxon>Bacteria</taxon>
        <taxon>Pseudomonadati</taxon>
        <taxon>Pseudomonadota</taxon>
        <taxon>Betaproteobacteria</taxon>
        <taxon>Burkholderiales</taxon>
        <taxon>Burkholderiaceae</taxon>
        <taxon>Cupriavidus</taxon>
    </lineage>
</organism>
<sequence>MAIVLNQTQEMLRDSALTFLRESAPIPMLRKLRDTRDDTGFSPALWREFAELGFAGVLIPEQYGGSALGVVEAGVLMEALGRTLAPTPFFSTALLGASLISLGGSAAQKAHFLPAIAAGKHLTALAIDEGAAHRPQRQALAAVRHDGGFLLDGAKVFVIDGHIADTLIVVGRTSGNADDRDGVTLFLVPRGADGITVERTVMADARNAARVQFRDVRVAADAVLGEAGSGAAMLEHALDIARAALASELVGIADEAFERTLQYLKERKQFGKIIGEFQALQHRAAHLFSEIEITRAAVLRSQQLLDDGPAQPIALVSAAKARAGSTAMLAVQEAVQMHGGIGMTDEFEIGFYMKRACAAQILLGDTNFHAQRWATLRGY</sequence>
<proteinExistence type="inferred from homology"/>
<dbReference type="PANTHER" id="PTHR43884:SF20">
    <property type="entry name" value="ACYL-COA DEHYDROGENASE FADE28"/>
    <property type="match status" value="1"/>
</dbReference>
<evidence type="ECO:0000313" key="10">
    <source>
        <dbReference type="Proteomes" id="UP000031843"/>
    </source>
</evidence>
<evidence type="ECO:0000256" key="1">
    <source>
        <dbReference type="ARBA" id="ARBA00001974"/>
    </source>
</evidence>
<evidence type="ECO:0000259" key="8">
    <source>
        <dbReference type="Pfam" id="PF02771"/>
    </source>
</evidence>
<feature type="domain" description="Acyl-CoA dehydrogenase/oxidase N-terminal" evidence="8">
    <location>
        <begin position="7"/>
        <end position="120"/>
    </location>
</feature>
<evidence type="ECO:0000256" key="3">
    <source>
        <dbReference type="ARBA" id="ARBA00022630"/>
    </source>
</evidence>
<dbReference type="InterPro" id="IPR037069">
    <property type="entry name" value="AcylCoA_DH/ox_N_sf"/>
</dbReference>
<dbReference type="Pfam" id="PF00441">
    <property type="entry name" value="Acyl-CoA_dh_1"/>
    <property type="match status" value="1"/>
</dbReference>
<comment type="cofactor">
    <cofactor evidence="1">
        <name>FAD</name>
        <dbReference type="ChEBI" id="CHEBI:57692"/>
    </cofactor>
</comment>
<feature type="domain" description="Acyl-CoA oxidase/dehydrogenase middle" evidence="7">
    <location>
        <begin position="141"/>
        <end position="216"/>
    </location>
</feature>